<accession>A0A2N8HFN4</accession>
<dbReference type="AlphaFoldDB" id="A0A2N8HFN4"/>
<dbReference type="GO" id="GO:0004222">
    <property type="term" value="F:metalloendopeptidase activity"/>
    <property type="evidence" value="ECO:0007669"/>
    <property type="project" value="TreeGrafter"/>
</dbReference>
<comment type="caution">
    <text evidence="2">The sequence shown here is derived from an EMBL/GenBank/DDBJ whole genome shotgun (WGS) entry which is preliminary data.</text>
</comment>
<dbReference type="SUPFAM" id="SSF51261">
    <property type="entry name" value="Duplicated hybrid motif"/>
    <property type="match status" value="1"/>
</dbReference>
<name>A0A2N8HFN4_9BACT</name>
<dbReference type="InterPro" id="IPR016047">
    <property type="entry name" value="M23ase_b-sheet_dom"/>
</dbReference>
<dbReference type="PANTHER" id="PTHR21666">
    <property type="entry name" value="PEPTIDASE-RELATED"/>
    <property type="match status" value="1"/>
</dbReference>
<dbReference type="EMBL" id="PJKA01000005">
    <property type="protein sequence ID" value="PNC19224.1"/>
    <property type="molecule type" value="Genomic_DNA"/>
</dbReference>
<organism evidence="2 3">
    <name type="scientific">Akkermansia muciniphila</name>
    <dbReference type="NCBI Taxonomy" id="239935"/>
    <lineage>
        <taxon>Bacteria</taxon>
        <taxon>Pseudomonadati</taxon>
        <taxon>Verrucomicrobiota</taxon>
        <taxon>Verrucomicrobiia</taxon>
        <taxon>Verrucomicrobiales</taxon>
        <taxon>Akkermansiaceae</taxon>
        <taxon>Akkermansia</taxon>
    </lineage>
</organism>
<reference evidence="2 3" key="1">
    <citation type="journal article" date="2017" name="BMC Genomics">
        <title>Genome sequencing of 39 Akkermansia muciniphila isolates reveals its population structure, genomic and functional diverisity, and global distribution in mammalian gut microbiotas.</title>
        <authorList>
            <person name="Guo X."/>
            <person name="Li S."/>
            <person name="Zhang J."/>
            <person name="Wu F."/>
            <person name="Li X."/>
            <person name="Wu D."/>
            <person name="Zhang M."/>
            <person name="Ou Z."/>
            <person name="Jie Z."/>
            <person name="Yan Q."/>
            <person name="Li P."/>
            <person name="Yi J."/>
            <person name="Peng Y."/>
        </authorList>
    </citation>
    <scope>NUCLEOTIDE SEQUENCE [LARGE SCALE GENOMIC DNA]</scope>
    <source>
        <strain evidence="2 3">GP24</strain>
    </source>
</reference>
<dbReference type="CDD" id="cd12797">
    <property type="entry name" value="M23_peptidase"/>
    <property type="match status" value="1"/>
</dbReference>
<gene>
    <name evidence="2" type="ORF">CXU22_02895</name>
</gene>
<dbReference type="Gene3D" id="2.70.70.10">
    <property type="entry name" value="Glucose Permease (Domain IIA)"/>
    <property type="match status" value="1"/>
</dbReference>
<evidence type="ECO:0000259" key="1">
    <source>
        <dbReference type="Pfam" id="PF01551"/>
    </source>
</evidence>
<evidence type="ECO:0000313" key="2">
    <source>
        <dbReference type="EMBL" id="PNC19224.1"/>
    </source>
</evidence>
<feature type="domain" description="M23ase beta-sheet core" evidence="1">
    <location>
        <begin position="118"/>
        <end position="204"/>
    </location>
</feature>
<dbReference type="PANTHER" id="PTHR21666:SF270">
    <property type="entry name" value="MUREIN HYDROLASE ACTIVATOR ENVC"/>
    <property type="match status" value="1"/>
</dbReference>
<sequence>MIDKTTSRVILGLLGTACVLITAFAWYKTSHAASPEAGMRHNIYDEDVPMSAPVPVDYRMILLTPQELAKAPLADVFTSPLGDENGAFTYVAQGLGDMNVPRGGRHTGQDLNGIGGENTDEGLPVRAAGRGLLVYAGEPSPDWGNVVVLLHRLPDGRFIQSLYAHLKTVSDIPLGSLVGRGEQIGTVGTAHGNYLAHLHFEIIESIAHEAGMPGYGKTTFNRINPDEVLKQYAPPAGVVMPDPIIALKQVQMAAGWEKLLENLYRDNSMEALDKILPDDRPDTAKKEER</sequence>
<dbReference type="InterPro" id="IPR050570">
    <property type="entry name" value="Cell_wall_metabolism_enzyme"/>
</dbReference>
<proteinExistence type="predicted"/>
<dbReference type="RefSeq" id="WP_102712384.1">
    <property type="nucleotide sequence ID" value="NZ_PJKA01000005.1"/>
</dbReference>
<dbReference type="OrthoDB" id="189325at2"/>
<evidence type="ECO:0000313" key="3">
    <source>
        <dbReference type="Proteomes" id="UP000236000"/>
    </source>
</evidence>
<dbReference type="Pfam" id="PF01551">
    <property type="entry name" value="Peptidase_M23"/>
    <property type="match status" value="1"/>
</dbReference>
<protein>
    <recommendedName>
        <fullName evidence="1">M23ase beta-sheet core domain-containing protein</fullName>
    </recommendedName>
</protein>
<dbReference type="Proteomes" id="UP000236000">
    <property type="component" value="Unassembled WGS sequence"/>
</dbReference>
<dbReference type="InterPro" id="IPR011055">
    <property type="entry name" value="Dup_hybrid_motif"/>
</dbReference>